<protein>
    <submittedName>
        <fullName evidence="1">Uncharacterized protein</fullName>
    </submittedName>
</protein>
<dbReference type="Proteomes" id="UP000199042">
    <property type="component" value="Unassembled WGS sequence"/>
</dbReference>
<comment type="caution">
    <text evidence="1">The sequence shown here is derived from an EMBL/GenBank/DDBJ whole genome shotgun (WGS) entry which is preliminary data.</text>
</comment>
<accession>A0AB37ZYU4</accession>
<organism evidence="1 2">
    <name type="scientific">Trichococcus collinsii</name>
    <dbReference type="NCBI Taxonomy" id="157076"/>
    <lineage>
        <taxon>Bacteria</taxon>
        <taxon>Bacillati</taxon>
        <taxon>Bacillota</taxon>
        <taxon>Bacilli</taxon>
        <taxon>Lactobacillales</taxon>
        <taxon>Carnobacteriaceae</taxon>
        <taxon>Trichococcus</taxon>
    </lineage>
</organism>
<dbReference type="RefSeq" id="WP_086986778.1">
    <property type="nucleotide sequence ID" value="NZ_FJNA01000002.1"/>
</dbReference>
<gene>
    <name evidence="1" type="ORF">SAMN04488525_101717</name>
</gene>
<dbReference type="AlphaFoldDB" id="A0AB37ZYU4"/>
<evidence type="ECO:0000313" key="1">
    <source>
        <dbReference type="EMBL" id="SDZ95574.1"/>
    </source>
</evidence>
<sequence>MNKRQLWKKIKKRGPILWANTDDIMRYAGPLYAADENGELTDKIVDYMPQTYTFKGVPTYNSYSAMVPCGSKKNPYEFMYYDFDEDEGTGEGWTGIDLYNPLAFQTEKAFLERIGVGQG</sequence>
<reference evidence="1 2" key="1">
    <citation type="submission" date="2016-10" db="EMBL/GenBank/DDBJ databases">
        <authorList>
            <person name="Varghese N."/>
            <person name="Submissions S."/>
        </authorList>
    </citation>
    <scope>NUCLEOTIDE SEQUENCE [LARGE SCALE GENOMIC DNA]</scope>
    <source>
        <strain evidence="1 2">DSM 14526</strain>
    </source>
</reference>
<keyword evidence="2" id="KW-1185">Reference proteome</keyword>
<evidence type="ECO:0000313" key="2">
    <source>
        <dbReference type="Proteomes" id="UP000199042"/>
    </source>
</evidence>
<dbReference type="EMBL" id="FNQH01000001">
    <property type="protein sequence ID" value="SDZ95574.1"/>
    <property type="molecule type" value="Genomic_DNA"/>
</dbReference>
<proteinExistence type="predicted"/>
<name>A0AB37ZYU4_9LACT</name>